<dbReference type="GO" id="GO:0008610">
    <property type="term" value="P:lipid biosynthetic process"/>
    <property type="evidence" value="ECO:0007669"/>
    <property type="project" value="InterPro"/>
</dbReference>
<evidence type="ECO:0000313" key="9">
    <source>
        <dbReference type="Proteomes" id="UP000680038"/>
    </source>
</evidence>
<dbReference type="PANTHER" id="PTHR21624:SF3">
    <property type="entry name" value="FATTY ACID HYDROXYLASE DOMAIN-CONTAINING PROTEIN"/>
    <property type="match status" value="1"/>
</dbReference>
<feature type="transmembrane region" description="Helical" evidence="6">
    <location>
        <begin position="103"/>
        <end position="124"/>
    </location>
</feature>
<feature type="transmembrane region" description="Helical" evidence="6">
    <location>
        <begin position="162"/>
        <end position="182"/>
    </location>
</feature>
<dbReference type="EMBL" id="CAJRAF010000001">
    <property type="protein sequence ID" value="CAG4991650.1"/>
    <property type="molecule type" value="Genomic_DNA"/>
</dbReference>
<dbReference type="Pfam" id="PF04116">
    <property type="entry name" value="FA_hydroxylase"/>
    <property type="match status" value="1"/>
</dbReference>
<accession>A0A916NB36</accession>
<dbReference type="PANTHER" id="PTHR21624">
    <property type="entry name" value="STEROL DESATURASE-RELATED PROTEIN"/>
    <property type="match status" value="1"/>
</dbReference>
<dbReference type="GO" id="GO:0016020">
    <property type="term" value="C:membrane"/>
    <property type="evidence" value="ECO:0007669"/>
    <property type="project" value="GOC"/>
</dbReference>
<keyword evidence="4" id="KW-0560">Oxidoreductase</keyword>
<organism evidence="8 9">
    <name type="scientific">Dyadobacter helix</name>
    <dbReference type="NCBI Taxonomy" id="2822344"/>
    <lineage>
        <taxon>Bacteria</taxon>
        <taxon>Pseudomonadati</taxon>
        <taxon>Bacteroidota</taxon>
        <taxon>Cytophagia</taxon>
        <taxon>Cytophagales</taxon>
        <taxon>Spirosomataceae</taxon>
        <taxon>Dyadobacter</taxon>
    </lineage>
</organism>
<feature type="transmembrane region" description="Helical" evidence="6">
    <location>
        <begin position="61"/>
        <end position="83"/>
    </location>
</feature>
<dbReference type="InterPro" id="IPR006694">
    <property type="entry name" value="Fatty_acid_hydroxylase"/>
</dbReference>
<keyword evidence="9" id="KW-1185">Reference proteome</keyword>
<dbReference type="GO" id="GO:0050479">
    <property type="term" value="F:glyceryl-ether monooxygenase activity"/>
    <property type="evidence" value="ECO:0007669"/>
    <property type="project" value="TreeGrafter"/>
</dbReference>
<evidence type="ECO:0000259" key="7">
    <source>
        <dbReference type="Pfam" id="PF04116"/>
    </source>
</evidence>
<evidence type="ECO:0000313" key="8">
    <source>
        <dbReference type="EMBL" id="CAG4991650.1"/>
    </source>
</evidence>
<evidence type="ECO:0000256" key="6">
    <source>
        <dbReference type="SAM" id="Phobius"/>
    </source>
</evidence>
<dbReference type="AlphaFoldDB" id="A0A916NB36"/>
<dbReference type="GO" id="GO:0006643">
    <property type="term" value="P:membrane lipid metabolic process"/>
    <property type="evidence" value="ECO:0007669"/>
    <property type="project" value="TreeGrafter"/>
</dbReference>
<keyword evidence="5 6" id="KW-0472">Membrane</keyword>
<dbReference type="GO" id="GO:0005506">
    <property type="term" value="F:iron ion binding"/>
    <property type="evidence" value="ECO:0007669"/>
    <property type="project" value="InterPro"/>
</dbReference>
<comment type="caution">
    <text evidence="8">The sequence shown here is derived from an EMBL/GenBank/DDBJ whole genome shotgun (WGS) entry which is preliminary data.</text>
</comment>
<keyword evidence="2 6" id="KW-0812">Transmembrane</keyword>
<evidence type="ECO:0000256" key="3">
    <source>
        <dbReference type="ARBA" id="ARBA00022989"/>
    </source>
</evidence>
<evidence type="ECO:0000256" key="2">
    <source>
        <dbReference type="ARBA" id="ARBA00022692"/>
    </source>
</evidence>
<sequence length="293" mass="34018">MIFEIIISRHIIMESIINYFGHIPSAHRSAILVGGIMFFWLLEGGWPLFRFGYHKWKHAGVNFFFTFTTILVNFPLAFILLKASDWTTRNHFGLMQWLDGLPLWIRSAVSLLCLDLVGAWLAHWTQHKTKFLWRFHIIHHADPFVDTTTANRHHPGESLVRFIFTTLAVIIAGAPMWLVFLYQSMSVVLSQFNHANISLPVWIDRIVNKVLVTPNMHHVHHHYRQPYTDSNYGNIFSVWDRAFGTYKDLSTGDIVYGIDTHPKPEENGRIINLLGIPFQKYRPPVNTQQDSDS</sequence>
<evidence type="ECO:0000256" key="5">
    <source>
        <dbReference type="ARBA" id="ARBA00023136"/>
    </source>
</evidence>
<reference evidence="8" key="1">
    <citation type="submission" date="2021-04" db="EMBL/GenBank/DDBJ databases">
        <authorList>
            <person name="Rodrigo-Torres L."/>
            <person name="Arahal R. D."/>
            <person name="Lucena T."/>
        </authorList>
    </citation>
    <scope>NUCLEOTIDE SEQUENCE</scope>
    <source>
        <strain evidence="8">CECT 9275</strain>
    </source>
</reference>
<dbReference type="Proteomes" id="UP000680038">
    <property type="component" value="Unassembled WGS sequence"/>
</dbReference>
<dbReference type="GO" id="GO:0012505">
    <property type="term" value="C:endomembrane system"/>
    <property type="evidence" value="ECO:0007669"/>
    <property type="project" value="UniProtKB-SubCell"/>
</dbReference>
<keyword evidence="3 6" id="KW-1133">Transmembrane helix</keyword>
<evidence type="ECO:0000256" key="1">
    <source>
        <dbReference type="ARBA" id="ARBA00004127"/>
    </source>
</evidence>
<dbReference type="InterPro" id="IPR051689">
    <property type="entry name" value="Sterol_desaturase/TMEM195"/>
</dbReference>
<comment type="subcellular location">
    <subcellularLocation>
        <location evidence="1">Endomembrane system</location>
        <topology evidence="1">Multi-pass membrane protein</topology>
    </subcellularLocation>
</comment>
<feature type="domain" description="Fatty acid hydroxylase" evidence="7">
    <location>
        <begin position="113"/>
        <end position="245"/>
    </location>
</feature>
<proteinExistence type="predicted"/>
<feature type="transmembrane region" description="Helical" evidence="6">
    <location>
        <begin position="29"/>
        <end position="49"/>
    </location>
</feature>
<protein>
    <recommendedName>
        <fullName evidence="7">Fatty acid hydroxylase domain-containing protein</fullName>
    </recommendedName>
</protein>
<gene>
    <name evidence="8" type="ORF">DYBT9275_00801</name>
</gene>
<name>A0A916NB36_9BACT</name>
<evidence type="ECO:0000256" key="4">
    <source>
        <dbReference type="ARBA" id="ARBA00023002"/>
    </source>
</evidence>